<organism evidence="1">
    <name type="scientific">Streptomyces sp. NBC_00060</name>
    <dbReference type="NCBI Taxonomy" id="2975636"/>
    <lineage>
        <taxon>Bacteria</taxon>
        <taxon>Bacillati</taxon>
        <taxon>Actinomycetota</taxon>
        <taxon>Actinomycetes</taxon>
        <taxon>Kitasatosporales</taxon>
        <taxon>Streptomycetaceae</taxon>
        <taxon>Streptomyces</taxon>
    </lineage>
</organism>
<evidence type="ECO:0008006" key="2">
    <source>
        <dbReference type="Google" id="ProtNLM"/>
    </source>
</evidence>
<accession>A0AAU2H5Q3</accession>
<dbReference type="EMBL" id="CP108253">
    <property type="protein sequence ID" value="WTU42662.1"/>
    <property type="molecule type" value="Genomic_DNA"/>
</dbReference>
<sequence length="278" mass="30224">MTTALDRSLAPSLIARRADDDLAAVREQWGDLLAAIARPPAAEWPPRERRGFLDQLAADGHIEDDAQAAEPILGRLPLTIREHPAPLNLDALDAAVEVERDLFALADRVAEQVQRPIRTTRDDRGHLIADQADATDPARWHYQAPDSPGSRAFGLHWAVVWIEGRTLGEEDTDGLFAPMPARLLDEVAATARTARRTVERALGRDGRTTDLADPCPWCGGQLAGHTRPGGEPGVTCSTGPQCTAPVEADHRGRRTWRGVKLADLWGALDAARRHAAEA</sequence>
<dbReference type="AlphaFoldDB" id="A0AAU2H5Q3"/>
<proteinExistence type="predicted"/>
<name>A0AAU2H5Q3_9ACTN</name>
<gene>
    <name evidence="1" type="ORF">OHV25_25335</name>
</gene>
<protein>
    <recommendedName>
        <fullName evidence="2">LigA protein</fullName>
    </recommendedName>
</protein>
<reference evidence="1" key="1">
    <citation type="submission" date="2022-10" db="EMBL/GenBank/DDBJ databases">
        <title>The complete genomes of actinobacterial strains from the NBC collection.</title>
        <authorList>
            <person name="Joergensen T.S."/>
            <person name="Alvarez Arevalo M."/>
            <person name="Sterndorff E.B."/>
            <person name="Faurdal D."/>
            <person name="Vuksanovic O."/>
            <person name="Mourched A.-S."/>
            <person name="Charusanti P."/>
            <person name="Shaw S."/>
            <person name="Blin K."/>
            <person name="Weber T."/>
        </authorList>
    </citation>
    <scope>NUCLEOTIDE SEQUENCE</scope>
    <source>
        <strain evidence="1">NBC_00060</strain>
    </source>
</reference>
<evidence type="ECO:0000313" key="1">
    <source>
        <dbReference type="EMBL" id="WTU42662.1"/>
    </source>
</evidence>